<sequence>MERLAITKWIPQLCAEIGLPHWMQDELREICVLEIIKTYPCQPFNWPRVSPWASTPSHTRTPWRPAHDAEARRDMGPRAKHKTNGISNF</sequence>
<feature type="region of interest" description="Disordered" evidence="1">
    <location>
        <begin position="53"/>
        <end position="89"/>
    </location>
</feature>
<feature type="compositionally biased region" description="Basic and acidic residues" evidence="1">
    <location>
        <begin position="65"/>
        <end position="77"/>
    </location>
</feature>
<dbReference type="Proteomes" id="UP000251714">
    <property type="component" value="Unassembled WGS sequence"/>
</dbReference>
<protein>
    <submittedName>
        <fullName evidence="2">Uncharacterized protein</fullName>
    </submittedName>
</protein>
<organism evidence="2 3">
    <name type="scientific">Gibberella intermedia</name>
    <name type="common">Bulb rot disease fungus</name>
    <name type="synonym">Fusarium proliferatum</name>
    <dbReference type="NCBI Taxonomy" id="948311"/>
    <lineage>
        <taxon>Eukaryota</taxon>
        <taxon>Fungi</taxon>
        <taxon>Dikarya</taxon>
        <taxon>Ascomycota</taxon>
        <taxon>Pezizomycotina</taxon>
        <taxon>Sordariomycetes</taxon>
        <taxon>Hypocreomycetidae</taxon>
        <taxon>Hypocreales</taxon>
        <taxon>Nectriaceae</taxon>
        <taxon>Fusarium</taxon>
        <taxon>Fusarium fujikuroi species complex</taxon>
    </lineage>
</organism>
<accession>A0A365MN00</accession>
<comment type="caution">
    <text evidence="2">The sequence shown here is derived from an EMBL/GenBank/DDBJ whole genome shotgun (WGS) entry which is preliminary data.</text>
</comment>
<evidence type="ECO:0000313" key="2">
    <source>
        <dbReference type="EMBL" id="RBA09855.1"/>
    </source>
</evidence>
<evidence type="ECO:0000313" key="3">
    <source>
        <dbReference type="Proteomes" id="UP000251714"/>
    </source>
</evidence>
<dbReference type="EMBL" id="PKMI01000072">
    <property type="protein sequence ID" value="RBA09855.1"/>
    <property type="molecule type" value="Genomic_DNA"/>
</dbReference>
<name>A0A365MN00_GIBIN</name>
<proteinExistence type="predicted"/>
<evidence type="ECO:0000256" key="1">
    <source>
        <dbReference type="SAM" id="MobiDB-lite"/>
    </source>
</evidence>
<dbReference type="AlphaFoldDB" id="A0A365MN00"/>
<reference evidence="2 3" key="1">
    <citation type="submission" date="2017-12" db="EMBL/GenBank/DDBJ databases">
        <title>Genome sequence of the mycotoxigenic crop pathogen Fusarium proliferatum, strain ITEM 2341 from Date Palm.</title>
        <authorList>
            <person name="Almiman B.F."/>
            <person name="Shittu T.A."/>
            <person name="Muthumeenakshi S."/>
            <person name="Baroncelli R."/>
            <person name="Sreenivasaprasada S."/>
        </authorList>
    </citation>
    <scope>NUCLEOTIDE SEQUENCE [LARGE SCALE GENOMIC DNA]</scope>
    <source>
        <strain evidence="2 3">ITEM 2341</strain>
    </source>
</reference>
<gene>
    <name evidence="2" type="ORF">FPRO05_05791</name>
</gene>